<reference evidence="3" key="2">
    <citation type="journal article" date="2017" name="Nat. Plants">
        <title>The Aegilops tauschii genome reveals multiple impacts of transposons.</title>
        <authorList>
            <person name="Zhao G."/>
            <person name="Zou C."/>
            <person name="Li K."/>
            <person name="Wang K."/>
            <person name="Li T."/>
            <person name="Gao L."/>
            <person name="Zhang X."/>
            <person name="Wang H."/>
            <person name="Yang Z."/>
            <person name="Liu X."/>
            <person name="Jiang W."/>
            <person name="Mao L."/>
            <person name="Kong X."/>
            <person name="Jiao Y."/>
            <person name="Jia J."/>
        </authorList>
    </citation>
    <scope>NUCLEOTIDE SEQUENCE [LARGE SCALE GENOMIC DNA]</scope>
    <source>
        <strain evidence="3">cv. AL8/78</strain>
    </source>
</reference>
<feature type="region of interest" description="Disordered" evidence="1">
    <location>
        <begin position="29"/>
        <end position="59"/>
    </location>
</feature>
<reference evidence="2" key="4">
    <citation type="submission" date="2019-03" db="UniProtKB">
        <authorList>
            <consortium name="EnsemblPlants"/>
        </authorList>
    </citation>
    <scope>IDENTIFICATION</scope>
</reference>
<dbReference type="Proteomes" id="UP000015105">
    <property type="component" value="Chromosome 1D"/>
</dbReference>
<evidence type="ECO:0000313" key="2">
    <source>
        <dbReference type="EnsemblPlants" id="AET1Gv20643600.5"/>
    </source>
</evidence>
<proteinExistence type="predicted"/>
<reference evidence="2" key="3">
    <citation type="journal article" date="2017" name="Nature">
        <title>Genome sequence of the progenitor of the wheat D genome Aegilops tauschii.</title>
        <authorList>
            <person name="Luo M.C."/>
            <person name="Gu Y.Q."/>
            <person name="Puiu D."/>
            <person name="Wang H."/>
            <person name="Twardziok S.O."/>
            <person name="Deal K.R."/>
            <person name="Huo N."/>
            <person name="Zhu T."/>
            <person name="Wang L."/>
            <person name="Wang Y."/>
            <person name="McGuire P.E."/>
            <person name="Liu S."/>
            <person name="Long H."/>
            <person name="Ramasamy R.K."/>
            <person name="Rodriguez J.C."/>
            <person name="Van S.L."/>
            <person name="Yuan L."/>
            <person name="Wang Z."/>
            <person name="Xia Z."/>
            <person name="Xiao L."/>
            <person name="Anderson O.D."/>
            <person name="Ouyang S."/>
            <person name="Liang Y."/>
            <person name="Zimin A.V."/>
            <person name="Pertea G."/>
            <person name="Qi P."/>
            <person name="Bennetzen J.L."/>
            <person name="Dai X."/>
            <person name="Dawson M.W."/>
            <person name="Muller H.G."/>
            <person name="Kugler K."/>
            <person name="Rivarola-Duarte L."/>
            <person name="Spannagl M."/>
            <person name="Mayer K.F.X."/>
            <person name="Lu F.H."/>
            <person name="Bevan M.W."/>
            <person name="Leroy P."/>
            <person name="Li P."/>
            <person name="You F.M."/>
            <person name="Sun Q."/>
            <person name="Liu Z."/>
            <person name="Lyons E."/>
            <person name="Wicker T."/>
            <person name="Salzberg S.L."/>
            <person name="Devos K.M."/>
            <person name="Dvorak J."/>
        </authorList>
    </citation>
    <scope>NUCLEOTIDE SEQUENCE [LARGE SCALE GENOMIC DNA]</scope>
    <source>
        <strain evidence="2">cv. AL8/78</strain>
    </source>
</reference>
<organism evidence="2 3">
    <name type="scientific">Aegilops tauschii subsp. strangulata</name>
    <name type="common">Goatgrass</name>
    <dbReference type="NCBI Taxonomy" id="200361"/>
    <lineage>
        <taxon>Eukaryota</taxon>
        <taxon>Viridiplantae</taxon>
        <taxon>Streptophyta</taxon>
        <taxon>Embryophyta</taxon>
        <taxon>Tracheophyta</taxon>
        <taxon>Spermatophyta</taxon>
        <taxon>Magnoliopsida</taxon>
        <taxon>Liliopsida</taxon>
        <taxon>Poales</taxon>
        <taxon>Poaceae</taxon>
        <taxon>BOP clade</taxon>
        <taxon>Pooideae</taxon>
        <taxon>Triticodae</taxon>
        <taxon>Triticeae</taxon>
        <taxon>Triticinae</taxon>
        <taxon>Aegilops</taxon>
    </lineage>
</organism>
<keyword evidence="3" id="KW-1185">Reference proteome</keyword>
<name>A0A452Z622_AEGTS</name>
<evidence type="ECO:0000256" key="1">
    <source>
        <dbReference type="SAM" id="MobiDB-lite"/>
    </source>
</evidence>
<reference evidence="2" key="5">
    <citation type="journal article" date="2021" name="G3 (Bethesda)">
        <title>Aegilops tauschii genome assembly Aet v5.0 features greater sequence contiguity and improved annotation.</title>
        <authorList>
            <person name="Wang L."/>
            <person name="Zhu T."/>
            <person name="Rodriguez J.C."/>
            <person name="Deal K.R."/>
            <person name="Dubcovsky J."/>
            <person name="McGuire P.E."/>
            <person name="Lux T."/>
            <person name="Spannagl M."/>
            <person name="Mayer K.F.X."/>
            <person name="Baldrich P."/>
            <person name="Meyers B.C."/>
            <person name="Huo N."/>
            <person name="Gu Y.Q."/>
            <person name="Zhou H."/>
            <person name="Devos K.M."/>
            <person name="Bennetzen J.L."/>
            <person name="Unver T."/>
            <person name="Budak H."/>
            <person name="Gulick P.J."/>
            <person name="Galiba G."/>
            <person name="Kalapos B."/>
            <person name="Nelson D.R."/>
            <person name="Li P."/>
            <person name="You F.M."/>
            <person name="Luo M.C."/>
            <person name="Dvorak J."/>
        </authorList>
    </citation>
    <scope>NUCLEOTIDE SEQUENCE [LARGE SCALE GENOMIC DNA]</scope>
    <source>
        <strain evidence="2">cv. AL8/78</strain>
    </source>
</reference>
<dbReference type="EnsemblPlants" id="AET1Gv20643600.5">
    <property type="protein sequence ID" value="AET1Gv20643600.5"/>
    <property type="gene ID" value="AET1Gv20643600"/>
</dbReference>
<dbReference type="Gramene" id="AET1Gv20643600.5">
    <property type="protein sequence ID" value="AET1Gv20643600.5"/>
    <property type="gene ID" value="AET1Gv20643600"/>
</dbReference>
<sequence length="88" mass="10070">MPSVPLRACSRLFPQVLQQLQVLLGGRRLRRRPPPVPQGLLGLPRGDAEPSQDVPVRRHEEHRRWHLRRAMQEALIRSGLQAQTRCAA</sequence>
<dbReference type="AlphaFoldDB" id="A0A452Z622"/>
<evidence type="ECO:0000313" key="3">
    <source>
        <dbReference type="Proteomes" id="UP000015105"/>
    </source>
</evidence>
<accession>A0A452Z622</accession>
<reference evidence="3" key="1">
    <citation type="journal article" date="2014" name="Science">
        <title>Ancient hybridizations among the ancestral genomes of bread wheat.</title>
        <authorList>
            <consortium name="International Wheat Genome Sequencing Consortium,"/>
            <person name="Marcussen T."/>
            <person name="Sandve S.R."/>
            <person name="Heier L."/>
            <person name="Spannagl M."/>
            <person name="Pfeifer M."/>
            <person name="Jakobsen K.S."/>
            <person name="Wulff B.B."/>
            <person name="Steuernagel B."/>
            <person name="Mayer K.F."/>
            <person name="Olsen O.A."/>
        </authorList>
    </citation>
    <scope>NUCLEOTIDE SEQUENCE [LARGE SCALE GENOMIC DNA]</scope>
    <source>
        <strain evidence="3">cv. AL8/78</strain>
    </source>
</reference>
<protein>
    <submittedName>
        <fullName evidence="2">Uncharacterized protein</fullName>
    </submittedName>
</protein>